<dbReference type="EMBL" id="AB599929">
    <property type="protein sequence ID" value="BAJ61114.1"/>
    <property type="molecule type" value="Genomic_DNA"/>
</dbReference>
<feature type="transmembrane region" description="Helical" evidence="1">
    <location>
        <begin position="69"/>
        <end position="86"/>
    </location>
</feature>
<keyword evidence="1" id="KW-0472">Membrane</keyword>
<feature type="transmembrane region" description="Helical" evidence="1">
    <location>
        <begin position="121"/>
        <end position="138"/>
    </location>
</feature>
<reference evidence="2" key="1">
    <citation type="journal article" date="2011" name="FEMS Immunol. Med. Microbiol.">
        <title>Oral administration of live Lactococcus lactis C59 suppresses IgE antibody production in ovalbumin-sensitized mice via the regulation of interleukin-4 production.</title>
        <authorList>
            <person name="Yoshida A."/>
            <person name="Aoki R."/>
            <person name="Kimoto-Nira H."/>
            <person name="Kobayashi M."/>
            <person name="Kawasumi T."/>
            <person name="Mizumachi K."/>
            <person name="Suzuki C."/>
        </authorList>
    </citation>
    <scope>NUCLEOTIDE SEQUENCE</scope>
    <source>
        <strain evidence="2">C59</strain>
    </source>
</reference>
<keyword evidence="1" id="KW-1133">Transmembrane helix</keyword>
<proteinExistence type="predicted"/>
<evidence type="ECO:0000256" key="1">
    <source>
        <dbReference type="SAM" id="Phobius"/>
    </source>
</evidence>
<organism evidence="2">
    <name type="scientific">Lactococcus lactis subsp. lactis</name>
    <name type="common">Streptococcus lactis</name>
    <dbReference type="NCBI Taxonomy" id="1360"/>
    <lineage>
        <taxon>Bacteria</taxon>
        <taxon>Bacillati</taxon>
        <taxon>Bacillota</taxon>
        <taxon>Bacilli</taxon>
        <taxon>Lactobacillales</taxon>
        <taxon>Streptococcaceae</taxon>
        <taxon>Lactococcus</taxon>
    </lineage>
</organism>
<feature type="non-terminal residue" evidence="2">
    <location>
        <position position="194"/>
    </location>
</feature>
<evidence type="ECO:0000313" key="2">
    <source>
        <dbReference type="EMBL" id="BAJ61114.1"/>
    </source>
</evidence>
<feature type="transmembrane region" description="Helical" evidence="1">
    <location>
        <begin position="12"/>
        <end position="31"/>
    </location>
</feature>
<sequence length="194" mass="21906">MQVIKSIRTFSYLMPIVVIIPNILGISRSTYGSIGVGNAGLFIANNASGIALIISTFILLLLSMSKTKLIRTDIIFLFFCFIALYQQSLRSGYMIIILGLLLILGKLFFASKKLTISKLTFLTFLLLVIFLCIAYIIQNQNIILSFFSGFNQRQEFLSTTTNNSILGTLTSGRIDKLFYILNIWPNFSYILWII</sequence>
<name>E5RV78_LACLL</name>
<accession>E5RV78</accession>
<dbReference type="AlphaFoldDB" id="E5RV78"/>
<feature type="transmembrane region" description="Helical" evidence="1">
    <location>
        <begin position="92"/>
        <end position="109"/>
    </location>
</feature>
<keyword evidence="1" id="KW-0812">Transmembrane</keyword>
<feature type="transmembrane region" description="Helical" evidence="1">
    <location>
        <begin position="43"/>
        <end position="62"/>
    </location>
</feature>
<gene>
    <name evidence="2" type="primary">epsH</name>
</gene>
<protein>
    <submittedName>
        <fullName evidence="2">Uncharacterized protein epsH</fullName>
    </submittedName>
</protein>